<dbReference type="RefSeq" id="WP_090244385.1">
    <property type="nucleotide sequence ID" value="NZ_FNOU01000007.1"/>
</dbReference>
<dbReference type="AlphaFoldDB" id="A0A1H3EF91"/>
<dbReference type="STRING" id="1528.SAMN04488579_10741"/>
<dbReference type="Proteomes" id="UP000199652">
    <property type="component" value="Unassembled WGS sequence"/>
</dbReference>
<dbReference type="OrthoDB" id="9807975at2"/>
<dbReference type="InterPro" id="IPR036249">
    <property type="entry name" value="Thioredoxin-like_sf"/>
</dbReference>
<reference evidence="2" key="1">
    <citation type="submission" date="2016-10" db="EMBL/GenBank/DDBJ databases">
        <authorList>
            <person name="Varghese N."/>
            <person name="Submissions S."/>
        </authorList>
    </citation>
    <scope>NUCLEOTIDE SEQUENCE [LARGE SCALE GENOMIC DNA]</scope>
    <source>
        <strain evidence="2">VPI 5359</strain>
    </source>
</reference>
<dbReference type="EMBL" id="FNOU01000007">
    <property type="protein sequence ID" value="SDX77402.1"/>
    <property type="molecule type" value="Genomic_DNA"/>
</dbReference>
<protein>
    <submittedName>
        <fullName evidence="1">Thioredoxin-like [2Fe-2S] ferredoxin</fullName>
    </submittedName>
</protein>
<organism evidence="1 2">
    <name type="scientific">Eubacterium barkeri</name>
    <name type="common">Clostridium barkeri</name>
    <dbReference type="NCBI Taxonomy" id="1528"/>
    <lineage>
        <taxon>Bacteria</taxon>
        <taxon>Bacillati</taxon>
        <taxon>Bacillota</taxon>
        <taxon>Clostridia</taxon>
        <taxon>Eubacteriales</taxon>
        <taxon>Eubacteriaceae</taxon>
        <taxon>Eubacterium</taxon>
    </lineage>
</organism>
<name>A0A1H3EF91_EUBBA</name>
<dbReference type="SUPFAM" id="SSF52833">
    <property type="entry name" value="Thioredoxin-like"/>
    <property type="match status" value="1"/>
</dbReference>
<evidence type="ECO:0000313" key="2">
    <source>
        <dbReference type="Proteomes" id="UP000199652"/>
    </source>
</evidence>
<proteinExistence type="predicted"/>
<sequence>MDHLQIEVCVCSACILKGAMDIIDSIESLGEVQDITGLQCNIEIKPVGCLGLPGHGKNSPIVRIGDNIIECATMETVMAHIMALA</sequence>
<keyword evidence="2" id="KW-1185">Reference proteome</keyword>
<dbReference type="Gene3D" id="3.40.30.10">
    <property type="entry name" value="Glutaredoxin"/>
    <property type="match status" value="1"/>
</dbReference>
<gene>
    <name evidence="1" type="ORF">SAMN04488579_10741</name>
</gene>
<accession>A0A1H3EF91</accession>
<dbReference type="Pfam" id="PF01257">
    <property type="entry name" value="2Fe-2S_thioredx"/>
    <property type="match status" value="1"/>
</dbReference>
<evidence type="ECO:0000313" key="1">
    <source>
        <dbReference type="EMBL" id="SDX77402.1"/>
    </source>
</evidence>